<dbReference type="AlphaFoldDB" id="A0A8E2DDY2"/>
<evidence type="ECO:0000256" key="4">
    <source>
        <dbReference type="ARBA" id="ARBA00023136"/>
    </source>
</evidence>
<dbReference type="PANTHER" id="PTHR42718">
    <property type="entry name" value="MAJOR FACILITATOR SUPERFAMILY MULTIDRUG TRANSPORTER MFSC"/>
    <property type="match status" value="1"/>
</dbReference>
<feature type="transmembrane region" description="Helical" evidence="5">
    <location>
        <begin position="188"/>
        <end position="206"/>
    </location>
</feature>
<reference evidence="7 8" key="1">
    <citation type="submission" date="2016-07" db="EMBL/GenBank/DDBJ databases">
        <title>Draft genome of the white-rot fungus Obba rivulosa 3A-2.</title>
        <authorList>
            <consortium name="DOE Joint Genome Institute"/>
            <person name="Miettinen O."/>
            <person name="Riley R."/>
            <person name="Acob R."/>
            <person name="Barry K."/>
            <person name="Cullen D."/>
            <person name="De Vries R."/>
            <person name="Hainaut M."/>
            <person name="Hatakka A."/>
            <person name="Henrissat B."/>
            <person name="Hilden K."/>
            <person name="Kuo R."/>
            <person name="Labutti K."/>
            <person name="Lipzen A."/>
            <person name="Makela M.R."/>
            <person name="Sandor L."/>
            <person name="Spatafora J.W."/>
            <person name="Grigoriev I.V."/>
            <person name="Hibbett D.S."/>
        </authorList>
    </citation>
    <scope>NUCLEOTIDE SEQUENCE [LARGE SCALE GENOMIC DNA]</scope>
    <source>
        <strain evidence="7 8">3A-2</strain>
    </source>
</reference>
<feature type="transmembrane region" description="Helical" evidence="5">
    <location>
        <begin position="6"/>
        <end position="34"/>
    </location>
</feature>
<evidence type="ECO:0000256" key="3">
    <source>
        <dbReference type="ARBA" id="ARBA00022989"/>
    </source>
</evidence>
<name>A0A8E2DDY2_9APHY</name>
<dbReference type="Proteomes" id="UP000250043">
    <property type="component" value="Unassembled WGS sequence"/>
</dbReference>
<keyword evidence="4 5" id="KW-0472">Membrane</keyword>
<feature type="transmembrane region" description="Helical" evidence="5">
    <location>
        <begin position="265"/>
        <end position="285"/>
    </location>
</feature>
<evidence type="ECO:0000256" key="2">
    <source>
        <dbReference type="ARBA" id="ARBA00022692"/>
    </source>
</evidence>
<protein>
    <submittedName>
        <fullName evidence="7">Major facilitator superfamily MFS-1</fullName>
    </submittedName>
</protein>
<feature type="transmembrane region" description="Helical" evidence="5">
    <location>
        <begin position="125"/>
        <end position="146"/>
    </location>
</feature>
<dbReference type="SUPFAM" id="SSF103473">
    <property type="entry name" value="MFS general substrate transporter"/>
    <property type="match status" value="1"/>
</dbReference>
<evidence type="ECO:0000313" key="8">
    <source>
        <dbReference type="Proteomes" id="UP000250043"/>
    </source>
</evidence>
<dbReference type="Pfam" id="PF07690">
    <property type="entry name" value="MFS_1"/>
    <property type="match status" value="1"/>
</dbReference>
<organism evidence="7 8">
    <name type="scientific">Obba rivulosa</name>
    <dbReference type="NCBI Taxonomy" id="1052685"/>
    <lineage>
        <taxon>Eukaryota</taxon>
        <taxon>Fungi</taxon>
        <taxon>Dikarya</taxon>
        <taxon>Basidiomycota</taxon>
        <taxon>Agaricomycotina</taxon>
        <taxon>Agaricomycetes</taxon>
        <taxon>Polyporales</taxon>
        <taxon>Gelatoporiaceae</taxon>
        <taxon>Obba</taxon>
    </lineage>
</organism>
<dbReference type="InterPro" id="IPR011701">
    <property type="entry name" value="MFS"/>
</dbReference>
<feature type="transmembrane region" description="Helical" evidence="5">
    <location>
        <begin position="305"/>
        <end position="323"/>
    </location>
</feature>
<keyword evidence="2 5" id="KW-0812">Transmembrane</keyword>
<dbReference type="InterPro" id="IPR036259">
    <property type="entry name" value="MFS_trans_sf"/>
</dbReference>
<sequence length="486" mass="51727">MNLRDTLITATVCGVTVLSVFLTGATSVAITTIGRDLSFKQSDLQWPLNVFSLSYGCLLLLCGRLSDIIGARKMFLLGTAWLTIWSVYRKSRSSSMSHLSFAANTPAGISIISVHFPPGRAKNTAFAVLGAGQPIGFIVGMILGGLLSQSPGSWRSIFWLQAGLGCALVIVGWFVLPNEETARRYSKGLDWIGALLSTAGFGLLTYDLAESTSTPHGWATPFVPSLLGIAIMIILFFVLWEIRCEARGQPVLVPMSMWTQPGAKMGPVIACVVFAWWAFNTLAYYAPLYYQEVLLLSPLQTSLRLLPMGISGLLTNIATGYLVGIVASQLLILGGIASCMASCIVFALVDVHTSYWAMAFIVMITLPILDVAYTVANMQVCFAFSADSQALAGGIFSVATRLGTSLGLAITSSIATSVSEKYNRAHPNLAATDPSVLMAGFRIAGWTCFGAAAISLLITLFGVRGIGIVGLRVGSSADDKPPGYDV</sequence>
<gene>
    <name evidence="7" type="ORF">OBBRIDRAFT_815537</name>
</gene>
<keyword evidence="8" id="KW-1185">Reference proteome</keyword>
<dbReference type="PANTHER" id="PTHR42718:SF10">
    <property type="entry name" value="TRANSPORTER, PUTATIVE (AFU_ORTHOLOGUE AFUA_8G06760)-RELATED"/>
    <property type="match status" value="1"/>
</dbReference>
<evidence type="ECO:0000256" key="5">
    <source>
        <dbReference type="SAM" id="Phobius"/>
    </source>
</evidence>
<dbReference type="OrthoDB" id="440755at2759"/>
<evidence type="ECO:0000256" key="1">
    <source>
        <dbReference type="ARBA" id="ARBA00004141"/>
    </source>
</evidence>
<feature type="domain" description="Major facilitator superfamily (MFS) profile" evidence="6">
    <location>
        <begin position="1"/>
        <end position="467"/>
    </location>
</feature>
<feature type="transmembrane region" description="Helical" evidence="5">
    <location>
        <begin position="443"/>
        <end position="463"/>
    </location>
</feature>
<feature type="transmembrane region" description="Helical" evidence="5">
    <location>
        <begin position="158"/>
        <end position="176"/>
    </location>
</feature>
<comment type="subcellular location">
    <subcellularLocation>
        <location evidence="1">Membrane</location>
        <topology evidence="1">Multi-pass membrane protein</topology>
    </subcellularLocation>
</comment>
<dbReference type="PROSITE" id="PS50850">
    <property type="entry name" value="MFS"/>
    <property type="match status" value="1"/>
</dbReference>
<feature type="transmembrane region" description="Helical" evidence="5">
    <location>
        <begin position="355"/>
        <end position="378"/>
    </location>
</feature>
<dbReference type="EMBL" id="KV722702">
    <property type="protein sequence ID" value="OCH84235.1"/>
    <property type="molecule type" value="Genomic_DNA"/>
</dbReference>
<accession>A0A8E2DDY2</accession>
<evidence type="ECO:0000259" key="6">
    <source>
        <dbReference type="PROSITE" id="PS50850"/>
    </source>
</evidence>
<feature type="transmembrane region" description="Helical" evidence="5">
    <location>
        <begin position="218"/>
        <end position="240"/>
    </location>
</feature>
<dbReference type="Gene3D" id="1.20.1250.20">
    <property type="entry name" value="MFS general substrate transporter like domains"/>
    <property type="match status" value="2"/>
</dbReference>
<proteinExistence type="predicted"/>
<keyword evidence="3 5" id="KW-1133">Transmembrane helix</keyword>
<dbReference type="GO" id="GO:0022857">
    <property type="term" value="F:transmembrane transporter activity"/>
    <property type="evidence" value="ECO:0007669"/>
    <property type="project" value="InterPro"/>
</dbReference>
<feature type="transmembrane region" description="Helical" evidence="5">
    <location>
        <begin position="46"/>
        <end position="66"/>
    </location>
</feature>
<feature type="transmembrane region" description="Helical" evidence="5">
    <location>
        <begin position="330"/>
        <end position="349"/>
    </location>
</feature>
<dbReference type="InterPro" id="IPR020846">
    <property type="entry name" value="MFS_dom"/>
</dbReference>
<dbReference type="GO" id="GO:0016020">
    <property type="term" value="C:membrane"/>
    <property type="evidence" value="ECO:0007669"/>
    <property type="project" value="UniProtKB-SubCell"/>
</dbReference>
<evidence type="ECO:0000313" key="7">
    <source>
        <dbReference type="EMBL" id="OCH84235.1"/>
    </source>
</evidence>